<organism evidence="9 10">
    <name type="scientific">Naumannella cuiyingiana</name>
    <dbReference type="NCBI Taxonomy" id="1347891"/>
    <lineage>
        <taxon>Bacteria</taxon>
        <taxon>Bacillati</taxon>
        <taxon>Actinomycetota</taxon>
        <taxon>Actinomycetes</taxon>
        <taxon>Propionibacteriales</taxon>
        <taxon>Propionibacteriaceae</taxon>
        <taxon>Naumannella</taxon>
    </lineage>
</organism>
<proteinExistence type="inferred from homology"/>
<accession>A0A7Z0DAP0</accession>
<evidence type="ECO:0000313" key="9">
    <source>
        <dbReference type="EMBL" id="NYI71865.1"/>
    </source>
</evidence>
<keyword evidence="6 8" id="KW-0472">Membrane</keyword>
<evidence type="ECO:0000256" key="5">
    <source>
        <dbReference type="ARBA" id="ARBA00022989"/>
    </source>
</evidence>
<feature type="transmembrane region" description="Helical" evidence="8">
    <location>
        <begin position="37"/>
        <end position="57"/>
    </location>
</feature>
<dbReference type="InterPro" id="IPR005614">
    <property type="entry name" value="NrfD-like"/>
</dbReference>
<comment type="subcellular location">
    <subcellularLocation>
        <location evidence="1">Cell membrane</location>
        <topology evidence="1">Multi-pass membrane protein</topology>
    </subcellularLocation>
</comment>
<comment type="similarity">
    <text evidence="2">Belongs to the NrfD family.</text>
</comment>
<gene>
    <name evidence="9" type="ORF">GGQ54_002425</name>
</gene>
<evidence type="ECO:0000256" key="2">
    <source>
        <dbReference type="ARBA" id="ARBA00008929"/>
    </source>
</evidence>
<protein>
    <submittedName>
        <fullName evidence="9">DMSO reductase anchor subunit</fullName>
    </submittedName>
</protein>
<dbReference type="Pfam" id="PF03916">
    <property type="entry name" value="NrfD"/>
    <property type="match status" value="1"/>
</dbReference>
<feature type="region of interest" description="Disordered" evidence="7">
    <location>
        <begin position="305"/>
        <end position="329"/>
    </location>
</feature>
<keyword evidence="10" id="KW-1185">Reference proteome</keyword>
<dbReference type="AlphaFoldDB" id="A0A7Z0DAP0"/>
<feature type="transmembrane region" description="Helical" evidence="8">
    <location>
        <begin position="174"/>
        <end position="192"/>
    </location>
</feature>
<comment type="caution">
    <text evidence="9">The sequence shown here is derived from an EMBL/GenBank/DDBJ whole genome shotgun (WGS) entry which is preliminary data.</text>
</comment>
<evidence type="ECO:0000256" key="1">
    <source>
        <dbReference type="ARBA" id="ARBA00004651"/>
    </source>
</evidence>
<evidence type="ECO:0000256" key="6">
    <source>
        <dbReference type="ARBA" id="ARBA00023136"/>
    </source>
</evidence>
<feature type="compositionally biased region" description="Low complexity" evidence="7">
    <location>
        <begin position="309"/>
        <end position="322"/>
    </location>
</feature>
<reference evidence="9 10" key="1">
    <citation type="submission" date="2020-07" db="EMBL/GenBank/DDBJ databases">
        <title>Sequencing the genomes of 1000 actinobacteria strains.</title>
        <authorList>
            <person name="Klenk H.-P."/>
        </authorList>
    </citation>
    <scope>NUCLEOTIDE SEQUENCE [LARGE SCALE GENOMIC DNA]</scope>
    <source>
        <strain evidence="9 10">DSM 103164</strain>
    </source>
</reference>
<evidence type="ECO:0000256" key="4">
    <source>
        <dbReference type="ARBA" id="ARBA00022692"/>
    </source>
</evidence>
<dbReference type="GO" id="GO:0005886">
    <property type="term" value="C:plasma membrane"/>
    <property type="evidence" value="ECO:0007669"/>
    <property type="project" value="UniProtKB-SubCell"/>
</dbReference>
<feature type="transmembrane region" description="Helical" evidence="8">
    <location>
        <begin position="140"/>
        <end position="162"/>
    </location>
</feature>
<evidence type="ECO:0000313" key="10">
    <source>
        <dbReference type="Proteomes" id="UP000527616"/>
    </source>
</evidence>
<feature type="transmembrane region" description="Helical" evidence="8">
    <location>
        <begin position="107"/>
        <end position="128"/>
    </location>
</feature>
<dbReference type="Proteomes" id="UP000527616">
    <property type="component" value="Unassembled WGS sequence"/>
</dbReference>
<dbReference type="RefSeq" id="WP_218843856.1">
    <property type="nucleotide sequence ID" value="NZ_JACBZS010000001.1"/>
</dbReference>
<evidence type="ECO:0000256" key="3">
    <source>
        <dbReference type="ARBA" id="ARBA00022475"/>
    </source>
</evidence>
<keyword evidence="5 8" id="KW-1133">Transmembrane helix</keyword>
<dbReference type="EMBL" id="JACBZS010000001">
    <property type="protein sequence ID" value="NYI71865.1"/>
    <property type="molecule type" value="Genomic_DNA"/>
</dbReference>
<keyword evidence="3" id="KW-1003">Cell membrane</keyword>
<keyword evidence="4 8" id="KW-0812">Transmembrane</keyword>
<dbReference type="Gene3D" id="1.20.1630.10">
    <property type="entry name" value="Formate dehydrogenase/DMSO reductase domain"/>
    <property type="match status" value="1"/>
</dbReference>
<feature type="transmembrane region" description="Helical" evidence="8">
    <location>
        <begin position="69"/>
        <end position="87"/>
    </location>
</feature>
<sequence>MSGGAREERMVPDAEFDSYYGRPIIKPPVWKVPDVPFYLFVGGMAGGSSLLAEGAALRGLPALEKVARLAAAGGAVAGTVALVHDLGRPERFLNMLRVFKPTSPLSMGSYILAPFATFSGIAAGTQVLGKFRLIGRLAGAGAALFGPPLATYTAALLANTAVPSWHEAHQELPFVFGGSGAMAAGGLGLLLVPTEQAAPARRMGVLGVALEVGASELMERRLGHLLAEPYRTGKAGRLLKVARGLALGGAALSVLGRRNRVLSAIAGAAMVAGSQVLRFGVFEAGMVSARDPKYTVIPQKERLRRKQEAAAAAGTPAPSAGEAAKDAAD</sequence>
<evidence type="ECO:0000256" key="8">
    <source>
        <dbReference type="SAM" id="Phobius"/>
    </source>
</evidence>
<name>A0A7Z0DAP0_9ACTN</name>
<evidence type="ECO:0000256" key="7">
    <source>
        <dbReference type="SAM" id="MobiDB-lite"/>
    </source>
</evidence>